<proteinExistence type="predicted"/>
<protein>
    <recommendedName>
        <fullName evidence="2">B12-binding domain-containing protein</fullName>
    </recommendedName>
</protein>
<feature type="non-terminal residue" evidence="1">
    <location>
        <position position="91"/>
    </location>
</feature>
<name>A0A382RV29_9ZZZZ</name>
<dbReference type="EMBL" id="UINC01124111">
    <property type="protein sequence ID" value="SVD01035.1"/>
    <property type="molecule type" value="Genomic_DNA"/>
</dbReference>
<reference evidence="1" key="1">
    <citation type="submission" date="2018-05" db="EMBL/GenBank/DDBJ databases">
        <authorList>
            <person name="Lanie J.A."/>
            <person name="Ng W.-L."/>
            <person name="Kazmierczak K.M."/>
            <person name="Andrzejewski T.M."/>
            <person name="Davidsen T.M."/>
            <person name="Wayne K.J."/>
            <person name="Tettelin H."/>
            <person name="Glass J.I."/>
            <person name="Rusch D."/>
            <person name="Podicherti R."/>
            <person name="Tsui H.-C.T."/>
            <person name="Winkler M.E."/>
        </authorList>
    </citation>
    <scope>NUCLEOTIDE SEQUENCE</scope>
</reference>
<sequence length="91" mass="10817">MRKLKICFGDLSYHNRHTLTTRYTPLNVGFLAQFIEQKFANDVTISIYKEVSKFLSRLEIDPPEVVGLSLYYWNTELTRYAVDYIRNRYGD</sequence>
<gene>
    <name evidence="1" type="ORF">METZ01_LOCUS353889</name>
</gene>
<organism evidence="1">
    <name type="scientific">marine metagenome</name>
    <dbReference type="NCBI Taxonomy" id="408172"/>
    <lineage>
        <taxon>unclassified sequences</taxon>
        <taxon>metagenomes</taxon>
        <taxon>ecological metagenomes</taxon>
    </lineage>
</organism>
<dbReference type="AlphaFoldDB" id="A0A382RV29"/>
<evidence type="ECO:0000313" key="1">
    <source>
        <dbReference type="EMBL" id="SVD01035.1"/>
    </source>
</evidence>
<evidence type="ECO:0008006" key="2">
    <source>
        <dbReference type="Google" id="ProtNLM"/>
    </source>
</evidence>
<accession>A0A382RV29</accession>